<dbReference type="PANTHER" id="PTHR33507:SF3">
    <property type="entry name" value="INNER MEMBRANE PROTEIN YBBJ"/>
    <property type="match status" value="1"/>
</dbReference>
<dbReference type="Proteomes" id="UP001596996">
    <property type="component" value="Unassembled WGS sequence"/>
</dbReference>
<evidence type="ECO:0000256" key="4">
    <source>
        <dbReference type="ARBA" id="ARBA00023136"/>
    </source>
</evidence>
<sequence length="159" mass="17983">MEWLTSWTAWHWLILGLVLLIAEIMMPGVFLLWWGLAAIVISGVSLALPSIPISIILTCYALLAIALSLVWWYYQHNKDKADQHHTSLNQRDHAMIGTRGVVQEINQNNIGRGHFGDTTWRVKGNYLRVGDIVEVISVDGITLLVQKVENNVDKQGEIR</sequence>
<keyword evidence="8" id="KW-1185">Reference proteome</keyword>
<accession>A0ABW3I7J5</accession>
<dbReference type="SUPFAM" id="SSF141322">
    <property type="entry name" value="NfeD domain-like"/>
    <property type="match status" value="1"/>
</dbReference>
<feature type="transmembrane region" description="Helical" evidence="5">
    <location>
        <begin position="12"/>
        <end position="41"/>
    </location>
</feature>
<dbReference type="InterPro" id="IPR052165">
    <property type="entry name" value="Membrane_assoc_protease"/>
</dbReference>
<feature type="domain" description="NfeD-like C-terminal" evidence="6">
    <location>
        <begin position="93"/>
        <end position="147"/>
    </location>
</feature>
<evidence type="ECO:0000256" key="1">
    <source>
        <dbReference type="ARBA" id="ARBA00004141"/>
    </source>
</evidence>
<evidence type="ECO:0000259" key="6">
    <source>
        <dbReference type="Pfam" id="PF01957"/>
    </source>
</evidence>
<evidence type="ECO:0000256" key="5">
    <source>
        <dbReference type="SAM" id="Phobius"/>
    </source>
</evidence>
<reference evidence="8" key="1">
    <citation type="journal article" date="2019" name="Int. J. Syst. Evol. Microbiol.">
        <title>The Global Catalogue of Microorganisms (GCM) 10K type strain sequencing project: providing services to taxonomists for standard genome sequencing and annotation.</title>
        <authorList>
            <consortium name="The Broad Institute Genomics Platform"/>
            <consortium name="The Broad Institute Genome Sequencing Center for Infectious Disease"/>
            <person name="Wu L."/>
            <person name="Ma J."/>
        </authorList>
    </citation>
    <scope>NUCLEOTIDE SEQUENCE [LARGE SCALE GENOMIC DNA]</scope>
    <source>
        <strain evidence="8">CCUG 61707</strain>
    </source>
</reference>
<evidence type="ECO:0000256" key="3">
    <source>
        <dbReference type="ARBA" id="ARBA00022989"/>
    </source>
</evidence>
<dbReference type="InterPro" id="IPR012340">
    <property type="entry name" value="NA-bd_OB-fold"/>
</dbReference>
<evidence type="ECO:0000313" key="7">
    <source>
        <dbReference type="EMBL" id="MFD0965911.1"/>
    </source>
</evidence>
<dbReference type="RefSeq" id="WP_380819378.1">
    <property type="nucleotide sequence ID" value="NZ_JBHTJN010000008.1"/>
</dbReference>
<dbReference type="Pfam" id="PF01957">
    <property type="entry name" value="NfeD"/>
    <property type="match status" value="1"/>
</dbReference>
<keyword evidence="4 5" id="KW-0472">Membrane</keyword>
<dbReference type="InterPro" id="IPR002810">
    <property type="entry name" value="NfeD-like_C"/>
</dbReference>
<organism evidence="7 8">
    <name type="scientific">Seminibacterium arietis</name>
    <dbReference type="NCBI Taxonomy" id="1173502"/>
    <lineage>
        <taxon>Bacteria</taxon>
        <taxon>Pseudomonadati</taxon>
        <taxon>Pseudomonadota</taxon>
        <taxon>Gammaproteobacteria</taxon>
        <taxon>Pasteurellales</taxon>
        <taxon>Pasteurellaceae</taxon>
        <taxon>Seminibacterium</taxon>
    </lineage>
</organism>
<feature type="transmembrane region" description="Helical" evidence="5">
    <location>
        <begin position="53"/>
        <end position="74"/>
    </location>
</feature>
<keyword evidence="3 5" id="KW-1133">Transmembrane helix</keyword>
<name>A0ABW3I7J5_9PAST</name>
<dbReference type="EMBL" id="JBHTJN010000008">
    <property type="protein sequence ID" value="MFD0965911.1"/>
    <property type="molecule type" value="Genomic_DNA"/>
</dbReference>
<gene>
    <name evidence="7" type="ORF">ACFQ02_03460</name>
</gene>
<dbReference type="Gene3D" id="2.40.50.140">
    <property type="entry name" value="Nucleic acid-binding proteins"/>
    <property type="match status" value="1"/>
</dbReference>
<evidence type="ECO:0000256" key="2">
    <source>
        <dbReference type="ARBA" id="ARBA00022692"/>
    </source>
</evidence>
<protein>
    <submittedName>
        <fullName evidence="7">NfeD family protein</fullName>
    </submittedName>
</protein>
<proteinExistence type="predicted"/>
<comment type="caution">
    <text evidence="7">The sequence shown here is derived from an EMBL/GenBank/DDBJ whole genome shotgun (WGS) entry which is preliminary data.</text>
</comment>
<comment type="subcellular location">
    <subcellularLocation>
        <location evidence="1">Membrane</location>
        <topology evidence="1">Multi-pass membrane protein</topology>
    </subcellularLocation>
</comment>
<dbReference type="PANTHER" id="PTHR33507">
    <property type="entry name" value="INNER MEMBRANE PROTEIN YBBJ"/>
    <property type="match status" value="1"/>
</dbReference>
<keyword evidence="2 5" id="KW-0812">Transmembrane</keyword>
<evidence type="ECO:0000313" key="8">
    <source>
        <dbReference type="Proteomes" id="UP001596996"/>
    </source>
</evidence>